<evidence type="ECO:0000313" key="1">
    <source>
        <dbReference type="EMBL" id="KAK7336431.1"/>
    </source>
</evidence>
<sequence>MGEASLCYSMLEIERKLKIIIPIQQPAPNGYSAIPEAYLVLLHGIGLSGFELGPTEDPANTDSPTLLLLNFLGQLKSVVPKKTNHNNSTSLWQDFDANWHYPTSYLPFMLIKGAGTATFQHISSSFESVL</sequence>
<gene>
    <name evidence="1" type="ORF">VNO77_16972</name>
</gene>
<proteinExistence type="predicted"/>
<reference evidence="1 2" key="1">
    <citation type="submission" date="2024-01" db="EMBL/GenBank/DDBJ databases">
        <title>The genomes of 5 underutilized Papilionoideae crops provide insights into root nodulation and disease resistanc.</title>
        <authorList>
            <person name="Jiang F."/>
        </authorList>
    </citation>
    <scope>NUCLEOTIDE SEQUENCE [LARGE SCALE GENOMIC DNA]</scope>
    <source>
        <strain evidence="1">LVBAO_FW01</strain>
        <tissue evidence="1">Leaves</tissue>
    </source>
</reference>
<dbReference type="Proteomes" id="UP001367508">
    <property type="component" value="Unassembled WGS sequence"/>
</dbReference>
<name>A0AAN9LIV6_CANGL</name>
<dbReference type="EMBL" id="JAYMYQ010000004">
    <property type="protein sequence ID" value="KAK7336431.1"/>
    <property type="molecule type" value="Genomic_DNA"/>
</dbReference>
<keyword evidence="2" id="KW-1185">Reference proteome</keyword>
<accession>A0AAN9LIV6</accession>
<dbReference type="AlphaFoldDB" id="A0AAN9LIV6"/>
<protein>
    <submittedName>
        <fullName evidence="1">Uncharacterized protein</fullName>
    </submittedName>
</protein>
<evidence type="ECO:0000313" key="2">
    <source>
        <dbReference type="Proteomes" id="UP001367508"/>
    </source>
</evidence>
<comment type="caution">
    <text evidence="1">The sequence shown here is derived from an EMBL/GenBank/DDBJ whole genome shotgun (WGS) entry which is preliminary data.</text>
</comment>
<organism evidence="1 2">
    <name type="scientific">Canavalia gladiata</name>
    <name type="common">Sword bean</name>
    <name type="synonym">Dolichos gladiatus</name>
    <dbReference type="NCBI Taxonomy" id="3824"/>
    <lineage>
        <taxon>Eukaryota</taxon>
        <taxon>Viridiplantae</taxon>
        <taxon>Streptophyta</taxon>
        <taxon>Embryophyta</taxon>
        <taxon>Tracheophyta</taxon>
        <taxon>Spermatophyta</taxon>
        <taxon>Magnoliopsida</taxon>
        <taxon>eudicotyledons</taxon>
        <taxon>Gunneridae</taxon>
        <taxon>Pentapetalae</taxon>
        <taxon>rosids</taxon>
        <taxon>fabids</taxon>
        <taxon>Fabales</taxon>
        <taxon>Fabaceae</taxon>
        <taxon>Papilionoideae</taxon>
        <taxon>50 kb inversion clade</taxon>
        <taxon>NPAAA clade</taxon>
        <taxon>indigoferoid/millettioid clade</taxon>
        <taxon>Phaseoleae</taxon>
        <taxon>Canavalia</taxon>
    </lineage>
</organism>